<proteinExistence type="inferred from homology"/>
<protein>
    <recommendedName>
        <fullName evidence="3">G-patch domain-containing protein</fullName>
    </recommendedName>
</protein>
<reference evidence="4 5" key="1">
    <citation type="submission" date="2019-11" db="EMBL/GenBank/DDBJ databases">
        <title>Whole genome sequence of Oryza granulata.</title>
        <authorList>
            <person name="Li W."/>
        </authorList>
    </citation>
    <scope>NUCLEOTIDE SEQUENCE [LARGE SCALE GENOMIC DNA]</scope>
    <source>
        <strain evidence="5">cv. Menghai</strain>
        <tissue evidence="4">Leaf</tissue>
    </source>
</reference>
<dbReference type="OrthoDB" id="585373at2759"/>
<dbReference type="InterPro" id="IPR045211">
    <property type="entry name" value="TFP11/STIP/Ntr1"/>
</dbReference>
<dbReference type="PANTHER" id="PTHR23329:SF1">
    <property type="entry name" value="TUFTELIN-INTERACTING PROTEIN 11"/>
    <property type="match status" value="1"/>
</dbReference>
<evidence type="ECO:0000256" key="1">
    <source>
        <dbReference type="ARBA" id="ARBA00010900"/>
    </source>
</evidence>
<name>A0A6G1EEH4_9ORYZ</name>
<comment type="caution">
    <text evidence="4">The sequence shown here is derived from an EMBL/GenBank/DDBJ whole genome shotgun (WGS) entry which is preliminary data.</text>
</comment>
<dbReference type="InterPro" id="IPR000467">
    <property type="entry name" value="G_patch_dom"/>
</dbReference>
<comment type="similarity">
    <text evidence="1">Belongs to the TFP11/STIP family.</text>
</comment>
<evidence type="ECO:0000313" key="5">
    <source>
        <dbReference type="Proteomes" id="UP000479710"/>
    </source>
</evidence>
<dbReference type="EMBL" id="SPHZ02000003">
    <property type="protein sequence ID" value="KAF0922986.1"/>
    <property type="molecule type" value="Genomic_DNA"/>
</dbReference>
<keyword evidence="5" id="KW-1185">Reference proteome</keyword>
<dbReference type="PROSITE" id="PS50174">
    <property type="entry name" value="G_PATCH"/>
    <property type="match status" value="1"/>
</dbReference>
<dbReference type="GO" id="GO:0071008">
    <property type="term" value="C:U2-type post-mRNA release spliceosomal complex"/>
    <property type="evidence" value="ECO:0007669"/>
    <property type="project" value="TreeGrafter"/>
</dbReference>
<feature type="domain" description="G-patch" evidence="3">
    <location>
        <begin position="133"/>
        <end position="179"/>
    </location>
</feature>
<gene>
    <name evidence="4" type="ORF">E2562_002196</name>
</gene>
<dbReference type="SMART" id="SM00443">
    <property type="entry name" value="G_patch"/>
    <property type="match status" value="1"/>
</dbReference>
<feature type="region of interest" description="Disordered" evidence="2">
    <location>
        <begin position="1"/>
        <end position="93"/>
    </location>
</feature>
<evidence type="ECO:0000313" key="4">
    <source>
        <dbReference type="EMBL" id="KAF0922986.1"/>
    </source>
</evidence>
<dbReference type="Pfam" id="PF07842">
    <property type="entry name" value="GCFC"/>
    <property type="match status" value="1"/>
</dbReference>
<sequence>MASFGDEAIDECGIDQHGEATGELETPPGATSLHSSYTETTGVPEVPIGTPPDDSGTGNGDGPYETSYDTDDDDDIQSKKSQSTASKPKPRAPIHFVRATTSSDHHPSSFQQAAAYCYYYEPPPPPEPGSLASNQIVAKMMARMNYEEGTGLGKYGHGIIDPVEVTFKYRKGGLGTVELGPYHRLAVDMPAEPKTGEAEPEALDFVRIHPTAKLQREGEDFAAARARERRHIRARAAHMRGRRPSAHDGGDEVTSAKTEIFGRVLAVVRRESASGTLTLGGLIHQFAGLKDKFPEEYRTYRLGYKAIRLAAPLLRPLVRPGYGIRDPLDKSAFVFLQAVRDLLDEDGSAAKSAYDRLINDIVLETVKESSWNVIEPQPMLQFVNTWKDTLKPSTMGFILEKIVMPKLVAAAEVWSPGWWSTVPANVWVSPWIPHLGHGRLQGVYKAIGRQLGVSMCKWGVTHNDYCNACPWQEVFDTASWDEFVEQYVVPLLRKTLCDVKISPRMTWGNSNPFPLIMNWARLVPVKYMVPLLESEFFGKWRNAIYRLLMGERPLPEQATEWYETWKGLFTPELLAEERHCKQADERRVL</sequence>
<dbReference type="PANTHER" id="PTHR23329">
    <property type="entry name" value="TUFTELIN-INTERACTING PROTEIN 11-RELATED"/>
    <property type="match status" value="1"/>
</dbReference>
<dbReference type="InterPro" id="IPR022783">
    <property type="entry name" value="GCFC_dom"/>
</dbReference>
<dbReference type="AlphaFoldDB" id="A0A6G1EEH4"/>
<dbReference type="Proteomes" id="UP000479710">
    <property type="component" value="Unassembled WGS sequence"/>
</dbReference>
<accession>A0A6G1EEH4</accession>
<evidence type="ECO:0000259" key="3">
    <source>
        <dbReference type="PROSITE" id="PS50174"/>
    </source>
</evidence>
<evidence type="ECO:0000256" key="2">
    <source>
        <dbReference type="SAM" id="MobiDB-lite"/>
    </source>
</evidence>
<dbReference type="GO" id="GO:0000390">
    <property type="term" value="P:spliceosomal complex disassembly"/>
    <property type="evidence" value="ECO:0007669"/>
    <property type="project" value="InterPro"/>
</dbReference>
<dbReference type="GO" id="GO:0003676">
    <property type="term" value="F:nucleic acid binding"/>
    <property type="evidence" value="ECO:0007669"/>
    <property type="project" value="InterPro"/>
</dbReference>
<dbReference type="Pfam" id="PF01585">
    <property type="entry name" value="G-patch"/>
    <property type="match status" value="1"/>
</dbReference>
<organism evidence="4 5">
    <name type="scientific">Oryza meyeriana var. granulata</name>
    <dbReference type="NCBI Taxonomy" id="110450"/>
    <lineage>
        <taxon>Eukaryota</taxon>
        <taxon>Viridiplantae</taxon>
        <taxon>Streptophyta</taxon>
        <taxon>Embryophyta</taxon>
        <taxon>Tracheophyta</taxon>
        <taxon>Spermatophyta</taxon>
        <taxon>Magnoliopsida</taxon>
        <taxon>Liliopsida</taxon>
        <taxon>Poales</taxon>
        <taxon>Poaceae</taxon>
        <taxon>BOP clade</taxon>
        <taxon>Oryzoideae</taxon>
        <taxon>Oryzeae</taxon>
        <taxon>Oryzinae</taxon>
        <taxon>Oryza</taxon>
        <taxon>Oryza meyeriana</taxon>
    </lineage>
</organism>
<feature type="compositionally biased region" description="Polar residues" evidence="2">
    <location>
        <begin position="32"/>
        <end position="41"/>
    </location>
</feature>